<dbReference type="SUPFAM" id="SSF51419">
    <property type="entry name" value="PLP-binding barrel"/>
    <property type="match status" value="1"/>
</dbReference>
<evidence type="ECO:0000313" key="8">
    <source>
        <dbReference type="Proteomes" id="UP000240400"/>
    </source>
</evidence>
<organism evidence="6 8">
    <name type="scientific">Staphylococcus nepalensis</name>
    <dbReference type="NCBI Taxonomy" id="214473"/>
    <lineage>
        <taxon>Bacteria</taxon>
        <taxon>Bacillati</taxon>
        <taxon>Bacillota</taxon>
        <taxon>Bacilli</taxon>
        <taxon>Bacillales</taxon>
        <taxon>Staphylococcaceae</taxon>
        <taxon>Staphylococcus</taxon>
    </lineage>
</organism>
<evidence type="ECO:0000313" key="10">
    <source>
        <dbReference type="Proteomes" id="UP000664081"/>
    </source>
</evidence>
<dbReference type="InterPro" id="IPR029066">
    <property type="entry name" value="PLP-binding_barrel"/>
</dbReference>
<dbReference type="Pfam" id="PF01168">
    <property type="entry name" value="Ala_racemase_N"/>
    <property type="match status" value="1"/>
</dbReference>
<dbReference type="InterPro" id="IPR000821">
    <property type="entry name" value="Ala_racemase"/>
</dbReference>
<dbReference type="Gene3D" id="3.20.20.10">
    <property type="entry name" value="Alanine racemase"/>
    <property type="match status" value="1"/>
</dbReference>
<dbReference type="EMBL" id="PZHR01000078">
    <property type="protein sequence ID" value="PTK57937.1"/>
    <property type="molecule type" value="Genomic_DNA"/>
</dbReference>
<dbReference type="InterPro" id="IPR001608">
    <property type="entry name" value="Ala_racemase_N"/>
</dbReference>
<evidence type="ECO:0000256" key="1">
    <source>
        <dbReference type="ARBA" id="ARBA00001933"/>
    </source>
</evidence>
<dbReference type="Proteomes" id="UP000664081">
    <property type="component" value="Unassembled WGS sequence"/>
</dbReference>
<accession>A0A2T4S8A6</accession>
<keyword evidence="10" id="KW-1185">Reference proteome</keyword>
<evidence type="ECO:0000256" key="3">
    <source>
        <dbReference type="ARBA" id="ARBA00023235"/>
    </source>
</evidence>
<evidence type="ECO:0000259" key="4">
    <source>
        <dbReference type="Pfam" id="PF01168"/>
    </source>
</evidence>
<evidence type="ECO:0000256" key="2">
    <source>
        <dbReference type="ARBA" id="ARBA00022898"/>
    </source>
</evidence>
<reference evidence="6 8" key="1">
    <citation type="journal article" date="2016" name="Front. Microbiol.">
        <title>Comprehensive Phylogenetic Analysis of Bovine Non-aureus Staphylococci Species Based on Whole-Genome Sequencing.</title>
        <authorList>
            <person name="Naushad S."/>
            <person name="Barkema H.W."/>
            <person name="Luby C."/>
            <person name="Condas L.A."/>
            <person name="Nobrega D.B."/>
            <person name="Carson D.A."/>
            <person name="De Buck J."/>
        </authorList>
    </citation>
    <scope>NUCLEOTIDE SEQUENCE [LARGE SCALE GENOMIC DNA]</scope>
    <source>
        <strain evidence="6 8">SNUC 4337</strain>
    </source>
</reference>
<dbReference type="EMBL" id="UHDS01000001">
    <property type="protein sequence ID" value="SUM54529.1"/>
    <property type="molecule type" value="Genomic_DNA"/>
</dbReference>
<dbReference type="PANTHER" id="PTHR30511">
    <property type="entry name" value="ALANINE RACEMASE"/>
    <property type="match status" value="1"/>
</dbReference>
<dbReference type="Proteomes" id="UP000240400">
    <property type="component" value="Unassembled WGS sequence"/>
</dbReference>
<dbReference type="GO" id="GO:0030170">
    <property type="term" value="F:pyridoxal phosphate binding"/>
    <property type="evidence" value="ECO:0007669"/>
    <property type="project" value="TreeGrafter"/>
</dbReference>
<proteinExistence type="predicted"/>
<dbReference type="RefSeq" id="WP_103372764.1">
    <property type="nucleotide sequence ID" value="NZ_BMCF01000001.1"/>
</dbReference>
<reference evidence="5 10" key="4">
    <citation type="submission" date="2021-03" db="EMBL/GenBank/DDBJ databases">
        <title>Staphylococci and Mammaliicocci in bats.</title>
        <authorList>
            <person name="Fountain K."/>
        </authorList>
    </citation>
    <scope>NUCLEOTIDE SEQUENCE [LARGE SCALE GENOMIC DNA]</scope>
    <source>
        <strain evidence="5 10">18_1_E_SW</strain>
    </source>
</reference>
<evidence type="ECO:0000313" key="5">
    <source>
        <dbReference type="EMBL" id="MBO1227031.1"/>
    </source>
</evidence>
<dbReference type="OrthoDB" id="504078at2"/>
<dbReference type="GO" id="GO:0008784">
    <property type="term" value="F:alanine racemase activity"/>
    <property type="evidence" value="ECO:0007669"/>
    <property type="project" value="TreeGrafter"/>
</dbReference>
<evidence type="ECO:0000313" key="7">
    <source>
        <dbReference type="EMBL" id="SUM54529.1"/>
    </source>
</evidence>
<evidence type="ECO:0000313" key="6">
    <source>
        <dbReference type="EMBL" id="PTK57937.1"/>
    </source>
</evidence>
<dbReference type="GO" id="GO:0005829">
    <property type="term" value="C:cytosol"/>
    <property type="evidence" value="ECO:0007669"/>
    <property type="project" value="TreeGrafter"/>
</dbReference>
<evidence type="ECO:0000313" key="9">
    <source>
        <dbReference type="Proteomes" id="UP000254412"/>
    </source>
</evidence>
<reference evidence="7 9" key="3">
    <citation type="submission" date="2018-06" db="EMBL/GenBank/DDBJ databases">
        <authorList>
            <consortium name="Pathogen Informatics"/>
            <person name="Doyle S."/>
        </authorList>
    </citation>
    <scope>NUCLEOTIDE SEQUENCE [LARGE SCALE GENOMIC DNA]</scope>
    <source>
        <strain evidence="7 9">NCTC13834</strain>
    </source>
</reference>
<comment type="cofactor">
    <cofactor evidence="1">
        <name>pyridoxal 5'-phosphate</name>
        <dbReference type="ChEBI" id="CHEBI:597326"/>
    </cofactor>
</comment>
<sequence>MAQLKVNLSKIKYNAYILNTLLKQHHIHFTPVLKCVAGDRKIVETLKSVGLTHFADARINNILKSKDDDITYMMIRTANHQELEDIVQCVDTSIQTELDTIRQINEIASKQKVKHKILLMVDWKDSREGVLTYDVLAYIREIINMHHIHLEGLAFNFMCFNEIAPTEEDVEMINQFVNSVEKASHLKFKTISGGNSSMLLQMLYNDLGKMNDLRIGETLFRGVETTTNQHLDTLYQNAIILDTEIVEIKPRININNGQQYLQAILDIGNLDTNVDDIKPLYHNVDVLGATSDHLMIDLLNNDHYQIGDKIQFSLGYKALAQSMFMSHLNRFYLNDLAIEAMCCEKNVKKMNKI</sequence>
<dbReference type="EMBL" id="JAFNLT010000005">
    <property type="protein sequence ID" value="MBO1227031.1"/>
    <property type="molecule type" value="Genomic_DNA"/>
</dbReference>
<keyword evidence="3" id="KW-0413">Isomerase</keyword>
<keyword evidence="2" id="KW-0663">Pyridoxal phosphate</keyword>
<protein>
    <submittedName>
        <fullName evidence="6">Alanine racemase</fullName>
    </submittedName>
    <submittedName>
        <fullName evidence="7">Amino acid racemase</fullName>
    </submittedName>
</protein>
<gene>
    <name evidence="6" type="ORF">BUZ61_11290</name>
    <name evidence="5" type="ORF">J3T88_06785</name>
    <name evidence="7" type="ORF">NCTC13834_00816</name>
</gene>
<dbReference type="PANTHER" id="PTHR30511:SF3">
    <property type="entry name" value="LYSINE RACEMASE"/>
    <property type="match status" value="1"/>
</dbReference>
<name>A0A2T4S8A6_9STAP</name>
<reference evidence="6" key="2">
    <citation type="submission" date="2018-03" db="EMBL/GenBank/DDBJ databases">
        <authorList>
            <person name="Keele B.F."/>
        </authorList>
    </citation>
    <scope>NUCLEOTIDE SEQUENCE</scope>
    <source>
        <strain evidence="6">SNUC 4337</strain>
    </source>
</reference>
<dbReference type="Proteomes" id="UP000254412">
    <property type="component" value="Unassembled WGS sequence"/>
</dbReference>
<feature type="domain" description="Alanine racemase N-terminal" evidence="4">
    <location>
        <begin position="6"/>
        <end position="220"/>
    </location>
</feature>
<dbReference type="AlphaFoldDB" id="A0A2T4S8A6"/>